<feature type="compositionally biased region" description="Basic and acidic residues" evidence="1">
    <location>
        <begin position="11"/>
        <end position="22"/>
    </location>
</feature>
<dbReference type="RefSeq" id="WP_346756946.1">
    <property type="nucleotide sequence ID" value="NZ_JAUJEB010000001.1"/>
</dbReference>
<comment type="caution">
    <text evidence="2">The sequence shown here is derived from an EMBL/GenBank/DDBJ whole genome shotgun (WGS) entry which is preliminary data.</text>
</comment>
<gene>
    <name evidence="2" type="ORF">QQ020_06125</name>
</gene>
<feature type="compositionally biased region" description="Polar residues" evidence="1">
    <location>
        <begin position="1"/>
        <end position="10"/>
    </location>
</feature>
<protein>
    <recommendedName>
        <fullName evidence="4">NurA domain-containing protein</fullName>
    </recommendedName>
</protein>
<proteinExistence type="predicted"/>
<keyword evidence="3" id="KW-1185">Reference proteome</keyword>
<reference evidence="2" key="1">
    <citation type="submission" date="2023-06" db="EMBL/GenBank/DDBJ databases">
        <title>Genomic of Agaribacillus aureum.</title>
        <authorList>
            <person name="Wang G."/>
        </authorList>
    </citation>
    <scope>NUCLEOTIDE SEQUENCE</scope>
    <source>
        <strain evidence="2">BMA12</strain>
    </source>
</reference>
<dbReference type="EMBL" id="JAUJEB010000001">
    <property type="protein sequence ID" value="MDN5211616.1"/>
    <property type="molecule type" value="Genomic_DNA"/>
</dbReference>
<accession>A0ABT8L3M9</accession>
<organism evidence="2 3">
    <name type="scientific">Agaribacillus aureus</name>
    <dbReference type="NCBI Taxonomy" id="3051825"/>
    <lineage>
        <taxon>Bacteria</taxon>
        <taxon>Pseudomonadati</taxon>
        <taxon>Bacteroidota</taxon>
        <taxon>Cytophagia</taxon>
        <taxon>Cytophagales</taxon>
        <taxon>Splendidivirgaceae</taxon>
        <taxon>Agaribacillus</taxon>
    </lineage>
</organism>
<dbReference type="Proteomes" id="UP001172083">
    <property type="component" value="Unassembled WGS sequence"/>
</dbReference>
<evidence type="ECO:0008006" key="4">
    <source>
        <dbReference type="Google" id="ProtNLM"/>
    </source>
</evidence>
<feature type="region of interest" description="Disordered" evidence="1">
    <location>
        <begin position="1"/>
        <end position="35"/>
    </location>
</feature>
<evidence type="ECO:0000256" key="1">
    <source>
        <dbReference type="SAM" id="MobiDB-lite"/>
    </source>
</evidence>
<name>A0ABT8L3M9_9BACT</name>
<sequence length="414" mass="46747">MVEQTEQNMNDSRENDTEHNNKLDPTSPEEFNVDEFREAYGEDLTDTINLDTWPLGQDLAKQYARLAEEVRNAVQDEQKISSTVRKEVFPKIEEADKAPNAGLHCFDIKMIEKCHKGFLFNGGVEACDGISVVHDTLPLSITQIGVCLVSYNGQQGSFVHRLYRRDLRLKGKDPVKEALEMLERRSGRESVGIEDSRAALSSLARRGIMAYAERAILLEKSNANWLMGHGSPLPYELMTGFWASRPEMTDSALTLMSNMVLNHQKFVYVPSAPRKRDLLTLGNALLPMEYLILYTLEDDLTERIDFGGYRGEIRKKVEEFTHEVGSKVAVGLFRVSSLSPPYLFYAHVDHVQTAALIAMSDAALQLHRGFPMLIDIADHLCKTTFGQKDFLSSVQQAYTETGNPTQFMGERETR</sequence>
<evidence type="ECO:0000313" key="2">
    <source>
        <dbReference type="EMBL" id="MDN5211616.1"/>
    </source>
</evidence>
<evidence type="ECO:0000313" key="3">
    <source>
        <dbReference type="Proteomes" id="UP001172083"/>
    </source>
</evidence>